<reference evidence="1" key="1">
    <citation type="submission" date="2024-04" db="EMBL/GenBank/DDBJ databases">
        <authorList>
            <consortium name="Molecular Ecology Group"/>
        </authorList>
    </citation>
    <scope>NUCLEOTIDE SEQUENCE</scope>
</reference>
<proteinExistence type="predicted"/>
<dbReference type="Proteomes" id="UP001497644">
    <property type="component" value="Chromosome 3"/>
</dbReference>
<name>A0AAV2NQ00_9HYME</name>
<dbReference type="EMBL" id="OZ034826">
    <property type="protein sequence ID" value="CAL1682289.1"/>
    <property type="molecule type" value="Genomic_DNA"/>
</dbReference>
<sequence>MDMKMIPVVINASILTGSVARKTPTRVCGSLRSYSHSKLSRQAHRISLVSGVIVIPGLPGHVPEVILEWLLSYR</sequence>
<organism evidence="1 2">
    <name type="scientific">Lasius platythorax</name>
    <dbReference type="NCBI Taxonomy" id="488582"/>
    <lineage>
        <taxon>Eukaryota</taxon>
        <taxon>Metazoa</taxon>
        <taxon>Ecdysozoa</taxon>
        <taxon>Arthropoda</taxon>
        <taxon>Hexapoda</taxon>
        <taxon>Insecta</taxon>
        <taxon>Pterygota</taxon>
        <taxon>Neoptera</taxon>
        <taxon>Endopterygota</taxon>
        <taxon>Hymenoptera</taxon>
        <taxon>Apocrita</taxon>
        <taxon>Aculeata</taxon>
        <taxon>Formicoidea</taxon>
        <taxon>Formicidae</taxon>
        <taxon>Formicinae</taxon>
        <taxon>Lasius</taxon>
        <taxon>Lasius</taxon>
    </lineage>
</organism>
<dbReference type="AlphaFoldDB" id="A0AAV2NQ00"/>
<evidence type="ECO:0000313" key="2">
    <source>
        <dbReference type="Proteomes" id="UP001497644"/>
    </source>
</evidence>
<evidence type="ECO:0000313" key="1">
    <source>
        <dbReference type="EMBL" id="CAL1682289.1"/>
    </source>
</evidence>
<keyword evidence="2" id="KW-1185">Reference proteome</keyword>
<accession>A0AAV2NQ00</accession>
<gene>
    <name evidence="1" type="ORF">LPLAT_LOCUS8132</name>
</gene>
<protein>
    <submittedName>
        <fullName evidence="1">Uncharacterized protein</fullName>
    </submittedName>
</protein>